<accession>A0A0B7MIC7</accession>
<dbReference type="PANTHER" id="PTHR10344:SF4">
    <property type="entry name" value="UMP-CMP KINASE 2, MITOCHONDRIAL"/>
    <property type="match status" value="1"/>
</dbReference>
<keyword evidence="4 11" id="KW-0808">Transferase</keyword>
<dbReference type="AlphaFoldDB" id="A0A0B7MIC7"/>
<dbReference type="PROSITE" id="PS01331">
    <property type="entry name" value="THYMIDYLATE_KINASE"/>
    <property type="match status" value="1"/>
</dbReference>
<dbReference type="Pfam" id="PF02223">
    <property type="entry name" value="Thymidylate_kin"/>
    <property type="match status" value="1"/>
</dbReference>
<dbReference type="NCBIfam" id="TIGR00041">
    <property type="entry name" value="DTMP_kinase"/>
    <property type="match status" value="1"/>
</dbReference>
<organism evidence="13 14">
    <name type="scientific">Syntrophaceticus schinkii</name>
    <dbReference type="NCBI Taxonomy" id="499207"/>
    <lineage>
        <taxon>Bacteria</taxon>
        <taxon>Bacillati</taxon>
        <taxon>Bacillota</taxon>
        <taxon>Clostridia</taxon>
        <taxon>Thermoanaerobacterales</taxon>
        <taxon>Thermoanaerobacterales Family III. Incertae Sedis</taxon>
        <taxon>Syntrophaceticus</taxon>
    </lineage>
</organism>
<keyword evidence="14" id="KW-1185">Reference proteome</keyword>
<comment type="similarity">
    <text evidence="1 11">Belongs to the thymidylate kinase family.</text>
</comment>
<evidence type="ECO:0000256" key="9">
    <source>
        <dbReference type="ARBA" id="ARBA00048743"/>
    </source>
</evidence>
<keyword evidence="8 11" id="KW-0067">ATP-binding</keyword>
<feature type="domain" description="Thymidylate kinase-like" evidence="12">
    <location>
        <begin position="29"/>
        <end position="218"/>
    </location>
</feature>
<name>A0A0B7MIC7_9FIRM</name>
<gene>
    <name evidence="11 13" type="primary">tmk</name>
    <name evidence="13" type="ORF">SSCH_1020006</name>
</gene>
<dbReference type="InterPro" id="IPR018095">
    <property type="entry name" value="Thymidylate_kin_CS"/>
</dbReference>
<dbReference type="InterPro" id="IPR018094">
    <property type="entry name" value="Thymidylate_kinase"/>
</dbReference>
<evidence type="ECO:0000256" key="6">
    <source>
        <dbReference type="ARBA" id="ARBA00022741"/>
    </source>
</evidence>
<proteinExistence type="inferred from homology"/>
<dbReference type="GO" id="GO:0006235">
    <property type="term" value="P:dTTP biosynthetic process"/>
    <property type="evidence" value="ECO:0007669"/>
    <property type="project" value="UniProtKB-UniRule"/>
</dbReference>
<evidence type="ECO:0000256" key="4">
    <source>
        <dbReference type="ARBA" id="ARBA00022679"/>
    </source>
</evidence>
<evidence type="ECO:0000256" key="5">
    <source>
        <dbReference type="ARBA" id="ARBA00022727"/>
    </source>
</evidence>
<dbReference type="InterPro" id="IPR027417">
    <property type="entry name" value="P-loop_NTPase"/>
</dbReference>
<evidence type="ECO:0000256" key="3">
    <source>
        <dbReference type="ARBA" id="ARBA00017144"/>
    </source>
</evidence>
<feature type="binding site" evidence="11">
    <location>
        <begin position="31"/>
        <end position="38"/>
    </location>
    <ligand>
        <name>ATP</name>
        <dbReference type="ChEBI" id="CHEBI:30616"/>
    </ligand>
</feature>
<evidence type="ECO:0000313" key="14">
    <source>
        <dbReference type="Proteomes" id="UP000046155"/>
    </source>
</evidence>
<dbReference type="GO" id="GO:0004798">
    <property type="term" value="F:dTMP kinase activity"/>
    <property type="evidence" value="ECO:0007669"/>
    <property type="project" value="UniProtKB-UniRule"/>
</dbReference>
<reference evidence="14" key="1">
    <citation type="submission" date="2015-01" db="EMBL/GenBank/DDBJ databases">
        <authorList>
            <person name="Manzoor Shahid"/>
            <person name="Zubair Saima"/>
        </authorList>
    </citation>
    <scope>NUCLEOTIDE SEQUENCE [LARGE SCALE GENOMIC DNA]</scope>
    <source>
        <strain evidence="14">Sp3</strain>
    </source>
</reference>
<dbReference type="InterPro" id="IPR039430">
    <property type="entry name" value="Thymidylate_kin-like_dom"/>
</dbReference>
<dbReference type="EC" id="2.7.4.9" evidence="2 11"/>
<dbReference type="GO" id="GO:0006227">
    <property type="term" value="P:dUDP biosynthetic process"/>
    <property type="evidence" value="ECO:0007669"/>
    <property type="project" value="TreeGrafter"/>
</dbReference>
<dbReference type="Proteomes" id="UP000046155">
    <property type="component" value="Unassembled WGS sequence"/>
</dbReference>
<dbReference type="CDD" id="cd01672">
    <property type="entry name" value="TMPK"/>
    <property type="match status" value="1"/>
</dbReference>
<dbReference type="HAMAP" id="MF_00165">
    <property type="entry name" value="Thymidylate_kinase"/>
    <property type="match status" value="1"/>
</dbReference>
<evidence type="ECO:0000256" key="1">
    <source>
        <dbReference type="ARBA" id="ARBA00009776"/>
    </source>
</evidence>
<keyword evidence="6 11" id="KW-0547">Nucleotide-binding</keyword>
<evidence type="ECO:0000256" key="7">
    <source>
        <dbReference type="ARBA" id="ARBA00022777"/>
    </source>
</evidence>
<keyword evidence="5 11" id="KW-0545">Nucleotide biosynthesis</keyword>
<sequence>MFGPGRAGVRSKLSQGVEGVEHPGKLITFEGPDGAGKTTQIQMTARVLEESGYSVVKTREPGGTRLSEAIRQLLLDPCYNEMSAVTEALLYAAARAQIVGEVLLPALRERKVVLCDRFVDSSLAYQGYGRGLPLEMLRAVNDFALNKLGRFCTILLDLPPEEGLERSAGEMERDRLEQENLSFHRRVRDGYLSMAREFPGRIKVVDASADPRLVQEQIQEYVMAYLTGRDQGGAFE</sequence>
<comment type="catalytic activity">
    <reaction evidence="9 11">
        <text>dTMP + ATP = dTDP + ADP</text>
        <dbReference type="Rhea" id="RHEA:13517"/>
        <dbReference type="ChEBI" id="CHEBI:30616"/>
        <dbReference type="ChEBI" id="CHEBI:58369"/>
        <dbReference type="ChEBI" id="CHEBI:63528"/>
        <dbReference type="ChEBI" id="CHEBI:456216"/>
        <dbReference type="EC" id="2.7.4.9"/>
    </reaction>
</comment>
<comment type="function">
    <text evidence="10 11">Phosphorylation of dTMP to form dTDP in both de novo and salvage pathways of dTTP synthesis.</text>
</comment>
<evidence type="ECO:0000256" key="8">
    <source>
        <dbReference type="ARBA" id="ARBA00022840"/>
    </source>
</evidence>
<dbReference type="GO" id="GO:0006233">
    <property type="term" value="P:dTDP biosynthetic process"/>
    <property type="evidence" value="ECO:0007669"/>
    <property type="project" value="InterPro"/>
</dbReference>
<dbReference type="FunFam" id="3.40.50.300:FF:000225">
    <property type="entry name" value="Thymidylate kinase"/>
    <property type="match status" value="1"/>
</dbReference>
<evidence type="ECO:0000259" key="12">
    <source>
        <dbReference type="Pfam" id="PF02223"/>
    </source>
</evidence>
<keyword evidence="7 11" id="KW-0418">Kinase</keyword>
<evidence type="ECO:0000256" key="2">
    <source>
        <dbReference type="ARBA" id="ARBA00012980"/>
    </source>
</evidence>
<dbReference type="GO" id="GO:0005524">
    <property type="term" value="F:ATP binding"/>
    <property type="evidence" value="ECO:0007669"/>
    <property type="project" value="UniProtKB-UniRule"/>
</dbReference>
<evidence type="ECO:0000256" key="10">
    <source>
        <dbReference type="ARBA" id="ARBA00057735"/>
    </source>
</evidence>
<dbReference type="SUPFAM" id="SSF52540">
    <property type="entry name" value="P-loop containing nucleoside triphosphate hydrolases"/>
    <property type="match status" value="1"/>
</dbReference>
<dbReference type="EMBL" id="CDRZ01000005">
    <property type="protein sequence ID" value="CEO87402.1"/>
    <property type="molecule type" value="Genomic_DNA"/>
</dbReference>
<evidence type="ECO:0000313" key="13">
    <source>
        <dbReference type="EMBL" id="CEO87402.1"/>
    </source>
</evidence>
<dbReference type="PANTHER" id="PTHR10344">
    <property type="entry name" value="THYMIDYLATE KINASE"/>
    <property type="match status" value="1"/>
</dbReference>
<protein>
    <recommendedName>
        <fullName evidence="3 11">Thymidylate kinase</fullName>
        <ecNumber evidence="2 11">2.7.4.9</ecNumber>
    </recommendedName>
    <alternativeName>
        <fullName evidence="11">dTMP kinase</fullName>
    </alternativeName>
</protein>
<dbReference type="Gene3D" id="3.40.50.300">
    <property type="entry name" value="P-loop containing nucleotide triphosphate hydrolases"/>
    <property type="match status" value="1"/>
</dbReference>
<dbReference type="GO" id="GO:0005829">
    <property type="term" value="C:cytosol"/>
    <property type="evidence" value="ECO:0007669"/>
    <property type="project" value="TreeGrafter"/>
</dbReference>
<evidence type="ECO:0000256" key="11">
    <source>
        <dbReference type="HAMAP-Rule" id="MF_00165"/>
    </source>
</evidence>